<proteinExistence type="predicted"/>
<reference evidence="1 2" key="1">
    <citation type="submission" date="2019-05" db="EMBL/GenBank/DDBJ databases">
        <title>Sulfitobacter sabulilitoris sp. nov., isolated from a marine sand.</title>
        <authorList>
            <person name="Yoon J.-H."/>
        </authorList>
    </citation>
    <scope>NUCLEOTIDE SEQUENCE [LARGE SCALE GENOMIC DNA]</scope>
    <source>
        <strain evidence="1 2">HSMS-29</strain>
    </source>
</reference>
<dbReference type="Gene3D" id="1.10.150.240">
    <property type="entry name" value="Putative phosphatase, domain 2"/>
    <property type="match status" value="1"/>
</dbReference>
<gene>
    <name evidence="1" type="ORF">FDT80_07640</name>
</gene>
<dbReference type="GO" id="GO:0016787">
    <property type="term" value="F:hydrolase activity"/>
    <property type="evidence" value="ECO:0007669"/>
    <property type="project" value="UniProtKB-KW"/>
</dbReference>
<dbReference type="InterPro" id="IPR044999">
    <property type="entry name" value="CbbY-like"/>
</dbReference>
<keyword evidence="1" id="KW-0378">Hydrolase</keyword>
<comment type="caution">
    <text evidence="1">The sequence shown here is derived from an EMBL/GenBank/DDBJ whole genome shotgun (WGS) entry which is preliminary data.</text>
</comment>
<accession>A0A5S3PM01</accession>
<dbReference type="AlphaFoldDB" id="A0A5S3PM01"/>
<dbReference type="Proteomes" id="UP000309550">
    <property type="component" value="Unassembled WGS sequence"/>
</dbReference>
<evidence type="ECO:0000313" key="1">
    <source>
        <dbReference type="EMBL" id="TMM55413.1"/>
    </source>
</evidence>
<evidence type="ECO:0000313" key="2">
    <source>
        <dbReference type="Proteomes" id="UP000309550"/>
    </source>
</evidence>
<dbReference type="InterPro" id="IPR023214">
    <property type="entry name" value="HAD_sf"/>
</dbReference>
<protein>
    <submittedName>
        <fullName evidence="1">HAD family hydrolase</fullName>
    </submittedName>
</protein>
<dbReference type="PANTHER" id="PTHR42896:SF2">
    <property type="entry name" value="CBBY-LIKE PROTEIN"/>
    <property type="match status" value="1"/>
</dbReference>
<dbReference type="NCBIfam" id="TIGR01509">
    <property type="entry name" value="HAD-SF-IA-v3"/>
    <property type="match status" value="1"/>
</dbReference>
<dbReference type="OrthoDB" id="9782449at2"/>
<dbReference type="SUPFAM" id="SSF56784">
    <property type="entry name" value="HAD-like"/>
    <property type="match status" value="1"/>
</dbReference>
<name>A0A5S3PM01_9RHOB</name>
<dbReference type="Pfam" id="PF13419">
    <property type="entry name" value="HAD_2"/>
    <property type="match status" value="1"/>
</dbReference>
<dbReference type="InterPro" id="IPR023198">
    <property type="entry name" value="PGP-like_dom2"/>
</dbReference>
<sequence>MSQIEPRPIEPRTASMTYSALLLGSVGVLAETADMRARAFNAAFAEAELGWTWDAETLGDPGGAPDDEERIASYAATAGQEIDAGAIADSVMTQLETLAAAEGLSLRDGVADVIAEARAQDLKLGLVSDAPPRLVKLVLSALGRDLDLSVFDYIGNGTKAARPKPAQDIYNDALRSMDVTADAALAIEDTPEHAEAAIAAGIRTLVYPRSGLDDDAFPDAATVLEELSPALLRARDD</sequence>
<dbReference type="EMBL" id="VANS01000001">
    <property type="protein sequence ID" value="TMM55413.1"/>
    <property type="molecule type" value="Genomic_DNA"/>
</dbReference>
<dbReference type="InterPro" id="IPR036412">
    <property type="entry name" value="HAD-like_sf"/>
</dbReference>
<keyword evidence="2" id="KW-1185">Reference proteome</keyword>
<organism evidence="1 2">
    <name type="scientific">Sulfitobacter sabulilitoris</name>
    <dbReference type="NCBI Taxonomy" id="2562655"/>
    <lineage>
        <taxon>Bacteria</taxon>
        <taxon>Pseudomonadati</taxon>
        <taxon>Pseudomonadota</taxon>
        <taxon>Alphaproteobacteria</taxon>
        <taxon>Rhodobacterales</taxon>
        <taxon>Roseobacteraceae</taxon>
        <taxon>Sulfitobacter</taxon>
    </lineage>
</organism>
<dbReference type="Gene3D" id="3.40.50.1000">
    <property type="entry name" value="HAD superfamily/HAD-like"/>
    <property type="match status" value="1"/>
</dbReference>
<dbReference type="InterPro" id="IPR041492">
    <property type="entry name" value="HAD_2"/>
</dbReference>
<dbReference type="InterPro" id="IPR006439">
    <property type="entry name" value="HAD-SF_hydro_IA"/>
</dbReference>
<dbReference type="PANTHER" id="PTHR42896">
    <property type="entry name" value="XYLULOSE-1,5-BISPHOSPHATE (XUBP) PHOSPHATASE"/>
    <property type="match status" value="1"/>
</dbReference>